<dbReference type="InterPro" id="IPR050175">
    <property type="entry name" value="Complex_I_Subunit_2"/>
</dbReference>
<feature type="transmembrane region" description="Helical" evidence="17">
    <location>
        <begin position="122"/>
        <end position="142"/>
    </location>
</feature>
<keyword evidence="14 17" id="KW-0496">Mitochondrion</keyword>
<feature type="transmembrane region" description="Helical" evidence="17">
    <location>
        <begin position="95"/>
        <end position="115"/>
    </location>
</feature>
<comment type="catalytic activity">
    <reaction evidence="16 17">
        <text>a ubiquinone + NADH + 5 H(+)(in) = a ubiquinol + NAD(+) + 4 H(+)(out)</text>
        <dbReference type="Rhea" id="RHEA:29091"/>
        <dbReference type="Rhea" id="RHEA-COMP:9565"/>
        <dbReference type="Rhea" id="RHEA-COMP:9566"/>
        <dbReference type="ChEBI" id="CHEBI:15378"/>
        <dbReference type="ChEBI" id="CHEBI:16389"/>
        <dbReference type="ChEBI" id="CHEBI:17976"/>
        <dbReference type="ChEBI" id="CHEBI:57540"/>
        <dbReference type="ChEBI" id="CHEBI:57945"/>
        <dbReference type="EC" id="7.1.1.2"/>
    </reaction>
</comment>
<gene>
    <name evidence="20" type="primary">ND2</name>
</gene>
<keyword evidence="6 17" id="KW-0679">Respiratory chain</keyword>
<keyword evidence="15 17" id="KW-0472">Membrane</keyword>
<evidence type="ECO:0000256" key="11">
    <source>
        <dbReference type="ARBA" id="ARBA00022989"/>
    </source>
</evidence>
<evidence type="ECO:0000256" key="9">
    <source>
        <dbReference type="ARBA" id="ARBA00022967"/>
    </source>
</evidence>
<evidence type="ECO:0000256" key="15">
    <source>
        <dbReference type="ARBA" id="ARBA00023136"/>
    </source>
</evidence>
<evidence type="ECO:0000259" key="18">
    <source>
        <dbReference type="Pfam" id="PF00361"/>
    </source>
</evidence>
<protein>
    <recommendedName>
        <fullName evidence="4 17">NADH-ubiquinone oxidoreductase chain 2</fullName>
        <ecNumber evidence="3 17">7.1.1.2</ecNumber>
    </recommendedName>
</protein>
<sequence>MNPTILPITVLSLLLGTTMTFIASHWLLIWIGLEINTMAIIPLMIYQHHPRATEATTKYFLTQATASATLLFAGVINTWLTGQWDFTEISSPTSATLISLALALKIGLAPLHFWLPEVLQGLNLLTGLILSTWQKLAPFAILLQLHHLLNPTLMMSMGVLSILIGGWGGINQTQLRKILAYSSIAHIGWMVVILYYSPSLTLLTLVIYIMMTSSLFLILHTNNTTKINSMAISSTKSPLLTITTMLVLLSLGGLPPLTGFMPKWLILQEMTKQNLPIPATIMALAALLSLFFYLRLSYSITLTLPPNPTTSSSAWRTKTTQSTLIMSLMIPLSLLMLPLTPLTLSLVT</sequence>
<evidence type="ECO:0000256" key="7">
    <source>
        <dbReference type="ARBA" id="ARBA00022692"/>
    </source>
</evidence>
<evidence type="ECO:0000256" key="12">
    <source>
        <dbReference type="ARBA" id="ARBA00023027"/>
    </source>
</evidence>
<dbReference type="PANTHER" id="PTHR46552">
    <property type="entry name" value="NADH-UBIQUINONE OXIDOREDUCTASE CHAIN 2"/>
    <property type="match status" value="1"/>
</dbReference>
<reference evidence="20" key="1">
    <citation type="journal article" date="2019" name="Zootaxa">
        <title>New insights into the identities of the elasmobranch fauna of Sri Lanka.</title>
        <authorList>
            <person name="Fernando D."/>
            <person name="Bown R.M.K."/>
            <person name="Tanna A."/>
            <person name="Gobiraj R."/>
            <person name="Ralicki H."/>
            <person name="Jockusch E.L."/>
            <person name="Ebert D.A."/>
            <person name="Jensen K."/>
            <person name="Caira J.N."/>
        </authorList>
    </citation>
    <scope>NUCLEOTIDE SEQUENCE</scope>
</reference>
<evidence type="ECO:0000256" key="10">
    <source>
        <dbReference type="ARBA" id="ARBA00022982"/>
    </source>
</evidence>
<evidence type="ECO:0000256" key="6">
    <source>
        <dbReference type="ARBA" id="ARBA00022660"/>
    </source>
</evidence>
<keyword evidence="9 17" id="KW-1278">Translocase</keyword>
<keyword evidence="12 17" id="KW-0520">NAD</keyword>
<feature type="transmembrane region" description="Helical" evidence="17">
    <location>
        <begin position="30"/>
        <end position="47"/>
    </location>
</feature>
<comment type="function">
    <text evidence="17">Core subunit of the mitochondrial membrane respiratory chain NADH dehydrogenase (Complex I) which catalyzes electron transfer from NADH through the respiratory chain, using ubiquinone as an electron acceptor. Essential for the catalytic activity and assembly of complex I.</text>
</comment>
<dbReference type="PANTHER" id="PTHR46552:SF1">
    <property type="entry name" value="NADH-UBIQUINONE OXIDOREDUCTASE CHAIN 2"/>
    <property type="match status" value="1"/>
</dbReference>
<feature type="transmembrane region" description="Helical" evidence="17">
    <location>
        <begin position="324"/>
        <end position="347"/>
    </location>
</feature>
<feature type="transmembrane region" description="Helical" evidence="17">
    <location>
        <begin position="277"/>
        <end position="294"/>
    </location>
</feature>
<proteinExistence type="inferred from homology"/>
<geneLocation type="mitochondrion" evidence="20"/>
<dbReference type="GO" id="GO:0006120">
    <property type="term" value="P:mitochondrial electron transport, NADH to ubiquinone"/>
    <property type="evidence" value="ECO:0007669"/>
    <property type="project" value="InterPro"/>
</dbReference>
<evidence type="ECO:0000256" key="16">
    <source>
        <dbReference type="ARBA" id="ARBA00049551"/>
    </source>
</evidence>
<dbReference type="InterPro" id="IPR001750">
    <property type="entry name" value="ND/Mrp_TM"/>
</dbReference>
<evidence type="ECO:0000256" key="1">
    <source>
        <dbReference type="ARBA" id="ARBA00004448"/>
    </source>
</evidence>
<dbReference type="Pfam" id="PF00361">
    <property type="entry name" value="Proton_antipo_M"/>
    <property type="match status" value="1"/>
</dbReference>
<evidence type="ECO:0000256" key="4">
    <source>
        <dbReference type="ARBA" id="ARBA00021008"/>
    </source>
</evidence>
<keyword evidence="11 17" id="KW-1133">Transmembrane helix</keyword>
<dbReference type="PRINTS" id="PR01436">
    <property type="entry name" value="NADHDHGNASE2"/>
</dbReference>
<evidence type="ECO:0000256" key="17">
    <source>
        <dbReference type="RuleBase" id="RU003403"/>
    </source>
</evidence>
<keyword evidence="7 17" id="KW-0812">Transmembrane</keyword>
<evidence type="ECO:0000313" key="20">
    <source>
        <dbReference type="EMBL" id="QDW65156.1"/>
    </source>
</evidence>
<keyword evidence="10 17" id="KW-0249">Electron transport</keyword>
<feature type="transmembrane region" description="Helical" evidence="17">
    <location>
        <begin position="148"/>
        <end position="166"/>
    </location>
</feature>
<name>A0A518N0D9_9CHON</name>
<dbReference type="EMBL" id="MK335257">
    <property type="protein sequence ID" value="QDW65156.1"/>
    <property type="molecule type" value="Genomic_DNA"/>
</dbReference>
<dbReference type="EC" id="7.1.1.2" evidence="3 17"/>
<evidence type="ECO:0000256" key="2">
    <source>
        <dbReference type="ARBA" id="ARBA00007012"/>
    </source>
</evidence>
<comment type="subcellular location">
    <subcellularLocation>
        <location evidence="1 17">Mitochondrion inner membrane</location>
        <topology evidence="1 17">Multi-pass membrane protein</topology>
    </subcellularLocation>
</comment>
<dbReference type="GO" id="GO:0008137">
    <property type="term" value="F:NADH dehydrogenase (ubiquinone) activity"/>
    <property type="evidence" value="ECO:0007669"/>
    <property type="project" value="UniProtKB-EC"/>
</dbReference>
<dbReference type="GO" id="GO:0005743">
    <property type="term" value="C:mitochondrial inner membrane"/>
    <property type="evidence" value="ECO:0007669"/>
    <property type="project" value="UniProtKB-SubCell"/>
</dbReference>
<feature type="transmembrane region" description="Helical" evidence="17">
    <location>
        <begin position="202"/>
        <end position="219"/>
    </location>
</feature>
<dbReference type="AlphaFoldDB" id="A0A518N0D9"/>
<evidence type="ECO:0000259" key="19">
    <source>
        <dbReference type="Pfam" id="PF06444"/>
    </source>
</evidence>
<dbReference type="InterPro" id="IPR003917">
    <property type="entry name" value="NADH_UbQ_OxRdtase_chain2"/>
</dbReference>
<feature type="transmembrane region" description="Helical" evidence="17">
    <location>
        <begin position="59"/>
        <end position="80"/>
    </location>
</feature>
<keyword evidence="13 17" id="KW-0830">Ubiquinone</keyword>
<keyword evidence="8 17" id="KW-0999">Mitochondrion inner membrane</keyword>
<organism evidence="20">
    <name type="scientific">Brevitrygon imbricata</name>
    <name type="common">Bengal whipray</name>
    <dbReference type="NCBI Taxonomy" id="2599773"/>
    <lineage>
        <taxon>Eukaryota</taxon>
        <taxon>Metazoa</taxon>
        <taxon>Chordata</taxon>
        <taxon>Craniata</taxon>
        <taxon>Vertebrata</taxon>
        <taxon>Chondrichthyes</taxon>
        <taxon>Elasmobranchii</taxon>
        <taxon>Batoidea</taxon>
        <taxon>Myliobatiformes</taxon>
        <taxon>Dasyatidae</taxon>
        <taxon>Brevitrygon</taxon>
    </lineage>
</organism>
<evidence type="ECO:0000256" key="8">
    <source>
        <dbReference type="ARBA" id="ARBA00022792"/>
    </source>
</evidence>
<evidence type="ECO:0000256" key="13">
    <source>
        <dbReference type="ARBA" id="ARBA00023075"/>
    </source>
</evidence>
<feature type="transmembrane region" description="Helical" evidence="17">
    <location>
        <begin position="178"/>
        <end position="196"/>
    </location>
</feature>
<evidence type="ECO:0000256" key="14">
    <source>
        <dbReference type="ARBA" id="ARBA00023128"/>
    </source>
</evidence>
<dbReference type="InterPro" id="IPR010933">
    <property type="entry name" value="NADH_DH_su2_C"/>
</dbReference>
<dbReference type="Pfam" id="PF06444">
    <property type="entry name" value="NADH_dehy_S2_C"/>
    <property type="match status" value="1"/>
</dbReference>
<accession>A0A518N0D9</accession>
<keyword evidence="5" id="KW-0813">Transport</keyword>
<comment type="similarity">
    <text evidence="2 17">Belongs to the complex I subunit 2 family.</text>
</comment>
<feature type="transmembrane region" description="Helical" evidence="17">
    <location>
        <begin position="239"/>
        <end position="257"/>
    </location>
</feature>
<evidence type="ECO:0000256" key="5">
    <source>
        <dbReference type="ARBA" id="ARBA00022448"/>
    </source>
</evidence>
<evidence type="ECO:0000256" key="3">
    <source>
        <dbReference type="ARBA" id="ARBA00012944"/>
    </source>
</evidence>
<feature type="domain" description="NADH dehydrogenase subunit 2 C-terminal" evidence="19">
    <location>
        <begin position="290"/>
        <end position="343"/>
    </location>
</feature>
<feature type="domain" description="NADH:quinone oxidoreductase/Mrp antiporter transmembrane" evidence="18">
    <location>
        <begin position="23"/>
        <end position="288"/>
    </location>
</feature>